<evidence type="ECO:0000256" key="3">
    <source>
        <dbReference type="ARBA" id="ARBA00005005"/>
    </source>
</evidence>
<evidence type="ECO:0000259" key="13">
    <source>
        <dbReference type="Pfam" id="PF13193"/>
    </source>
</evidence>
<dbReference type="Gene3D" id="3.40.50.980">
    <property type="match status" value="2"/>
</dbReference>
<name>A0A2S0NCC7_9HYPH</name>
<dbReference type="RefSeq" id="WP_106749161.1">
    <property type="nucleotide sequence ID" value="NZ_CP027668.1"/>
</dbReference>
<gene>
    <name evidence="14" type="ORF">C6569_12490</name>
</gene>
<dbReference type="Pfam" id="PF13193">
    <property type="entry name" value="AMP-binding_C"/>
    <property type="match status" value="1"/>
</dbReference>
<evidence type="ECO:0000259" key="12">
    <source>
        <dbReference type="Pfam" id="PF00501"/>
    </source>
</evidence>
<evidence type="ECO:0000256" key="10">
    <source>
        <dbReference type="ARBA" id="ARBA00039545"/>
    </source>
</evidence>
<protein>
    <recommendedName>
        <fullName evidence="10">Long-chain-fatty-acid--CoA ligase</fullName>
        <ecNumber evidence="9">6.2.1.3</ecNumber>
    </recommendedName>
    <alternativeName>
        <fullName evidence="11">Long-chain acyl-CoA synthetase</fullName>
    </alternativeName>
</protein>
<dbReference type="Gene3D" id="2.30.38.10">
    <property type="entry name" value="Luciferase, Domain 3"/>
    <property type="match status" value="1"/>
</dbReference>
<dbReference type="InterPro" id="IPR020845">
    <property type="entry name" value="AMP-binding_CS"/>
</dbReference>
<keyword evidence="5" id="KW-0547">Nucleotide-binding</keyword>
<evidence type="ECO:0000256" key="1">
    <source>
        <dbReference type="ARBA" id="ARBA00001946"/>
    </source>
</evidence>
<evidence type="ECO:0000256" key="2">
    <source>
        <dbReference type="ARBA" id="ARBA00004170"/>
    </source>
</evidence>
<evidence type="ECO:0000256" key="5">
    <source>
        <dbReference type="ARBA" id="ARBA00022741"/>
    </source>
</evidence>
<dbReference type="CDD" id="cd05936">
    <property type="entry name" value="FC-FACS_FadD_like"/>
    <property type="match status" value="1"/>
</dbReference>
<dbReference type="FunFam" id="3.30.300.30:FF:000006">
    <property type="entry name" value="Long-chain-fatty-acid--CoA ligase FadD"/>
    <property type="match status" value="1"/>
</dbReference>
<evidence type="ECO:0000256" key="11">
    <source>
        <dbReference type="ARBA" id="ARBA00042773"/>
    </source>
</evidence>
<dbReference type="InterPro" id="IPR045851">
    <property type="entry name" value="AMP-bd_C_sf"/>
</dbReference>
<keyword evidence="15" id="KW-1185">Reference proteome</keyword>
<dbReference type="GO" id="GO:0016020">
    <property type="term" value="C:membrane"/>
    <property type="evidence" value="ECO:0007669"/>
    <property type="project" value="UniProtKB-SubCell"/>
</dbReference>
<comment type="pathway">
    <text evidence="3">Lipid metabolism; fatty acid beta-oxidation.</text>
</comment>
<dbReference type="SUPFAM" id="SSF56801">
    <property type="entry name" value="Acetyl-CoA synthetase-like"/>
    <property type="match status" value="1"/>
</dbReference>
<organism evidence="14 15">
    <name type="scientific">Phreatobacter cathodiphilus</name>
    <dbReference type="NCBI Taxonomy" id="1868589"/>
    <lineage>
        <taxon>Bacteria</taxon>
        <taxon>Pseudomonadati</taxon>
        <taxon>Pseudomonadota</taxon>
        <taxon>Alphaproteobacteria</taxon>
        <taxon>Hyphomicrobiales</taxon>
        <taxon>Phreatobacteraceae</taxon>
        <taxon>Phreatobacter</taxon>
    </lineage>
</organism>
<accession>A0A2S0NCC7</accession>
<evidence type="ECO:0000256" key="6">
    <source>
        <dbReference type="ARBA" id="ARBA00022840"/>
    </source>
</evidence>
<dbReference type="AlphaFoldDB" id="A0A2S0NCC7"/>
<dbReference type="GO" id="GO:0005524">
    <property type="term" value="F:ATP binding"/>
    <property type="evidence" value="ECO:0007669"/>
    <property type="project" value="UniProtKB-KW"/>
</dbReference>
<dbReference type="OrthoDB" id="9803968at2"/>
<dbReference type="PROSITE" id="PS00455">
    <property type="entry name" value="AMP_BINDING"/>
    <property type="match status" value="1"/>
</dbReference>
<dbReference type="Gene3D" id="3.30.300.30">
    <property type="match status" value="1"/>
</dbReference>
<comment type="subcellular location">
    <subcellularLocation>
        <location evidence="2">Membrane</location>
        <topology evidence="2">Peripheral membrane protein</topology>
    </subcellularLocation>
</comment>
<dbReference type="PANTHER" id="PTHR43767:SF8">
    <property type="entry name" value="LONG-CHAIN-FATTY-ACID--COA LIGASE"/>
    <property type="match status" value="1"/>
</dbReference>
<reference evidence="14 15" key="1">
    <citation type="submission" date="2018-03" db="EMBL/GenBank/DDBJ databases">
        <title>Genome sequencing of Phreatobacter sp.</title>
        <authorList>
            <person name="Kim S.-J."/>
            <person name="Heo J."/>
            <person name="Kwon S.-W."/>
        </authorList>
    </citation>
    <scope>NUCLEOTIDE SEQUENCE [LARGE SCALE GENOMIC DNA]</scope>
    <source>
        <strain evidence="14 15">S-12</strain>
    </source>
</reference>
<feature type="domain" description="AMP-dependent synthetase/ligase" evidence="12">
    <location>
        <begin position="39"/>
        <end position="435"/>
    </location>
</feature>
<keyword evidence="7" id="KW-0460">Magnesium</keyword>
<dbReference type="GO" id="GO:0004467">
    <property type="term" value="F:long-chain fatty acid-CoA ligase activity"/>
    <property type="evidence" value="ECO:0007669"/>
    <property type="project" value="UniProtKB-EC"/>
</dbReference>
<feature type="domain" description="AMP-binding enzyme C-terminal" evidence="13">
    <location>
        <begin position="485"/>
        <end position="560"/>
    </location>
</feature>
<keyword evidence="4 14" id="KW-0436">Ligase</keyword>
<dbReference type="EC" id="6.2.1.3" evidence="9"/>
<evidence type="ECO:0000313" key="14">
    <source>
        <dbReference type="EMBL" id="AVO45820.1"/>
    </source>
</evidence>
<evidence type="ECO:0000256" key="4">
    <source>
        <dbReference type="ARBA" id="ARBA00022598"/>
    </source>
</evidence>
<sequence>MTHVDSAPARPWTKFYSVGMRHTIDEAPHPNLAAMVRSVARTYGAKTAFSLCLPNGMGGSLSYADIDRLSDDFAVYLREVLKLEPGARVALQTPNALAFPIVAFGVFKAGCVLININPLYTAEEMGNVFADGDPDLLVIIDMFADKLPAAFSRHKVRNVVVSSITDFMPWLQGTLVGLVQKYKDKSVKPVPVEHTTFRAALAAGESRKAGVKVSAYAETVGLDTLAVLQYTGGTTGVSKGAMLTHGNLVMNMAQSLEMVASNMVRGEETILTALPLYHIFAFTVNMLGYWVLGAHNVLVPNPRPLTNLQKAFEKFPISTMTGVNTLFNGLNNEPWFRDNPPKTLKSSCAGGMALQDAVAKRWREVTGTPVVEGYGLTESSPVLTFNPLDAVKEGTIGVPVPSTDIKCVDDEGKEVPAGQPGELIARGPQIMAGYWRKPEETARTVRDGWLYTGDIAIQDEDGYFSIVDRKKDMVLVSGFNVFPNEVEDTLAKHPAILEVAVVGVPDGAAGEAVKAFVVKKPGAEVTVDEIRAFCKEHLTGYKVPKLVEFRSELPKSNVGKILRKDLRAEEMARAPKA</sequence>
<evidence type="ECO:0000256" key="9">
    <source>
        <dbReference type="ARBA" id="ARBA00026121"/>
    </source>
</evidence>
<dbReference type="EMBL" id="CP027668">
    <property type="protein sequence ID" value="AVO45820.1"/>
    <property type="molecule type" value="Genomic_DNA"/>
</dbReference>
<comment type="cofactor">
    <cofactor evidence="1">
        <name>Mg(2+)</name>
        <dbReference type="ChEBI" id="CHEBI:18420"/>
    </cofactor>
</comment>
<proteinExistence type="predicted"/>
<dbReference type="KEGG" id="phr:C6569_12490"/>
<keyword evidence="6" id="KW-0067">ATP-binding</keyword>
<keyword evidence="8" id="KW-0472">Membrane</keyword>
<dbReference type="InterPro" id="IPR025110">
    <property type="entry name" value="AMP-bd_C"/>
</dbReference>
<dbReference type="InterPro" id="IPR050237">
    <property type="entry name" value="ATP-dep_AMP-bd_enzyme"/>
</dbReference>
<dbReference type="InterPro" id="IPR000873">
    <property type="entry name" value="AMP-dep_synth/lig_dom"/>
</dbReference>
<dbReference type="Proteomes" id="UP000237889">
    <property type="component" value="Chromosome"/>
</dbReference>
<dbReference type="Pfam" id="PF00501">
    <property type="entry name" value="AMP-binding"/>
    <property type="match status" value="1"/>
</dbReference>
<evidence type="ECO:0000256" key="7">
    <source>
        <dbReference type="ARBA" id="ARBA00022842"/>
    </source>
</evidence>
<evidence type="ECO:0000256" key="8">
    <source>
        <dbReference type="ARBA" id="ARBA00023136"/>
    </source>
</evidence>
<dbReference type="PANTHER" id="PTHR43767">
    <property type="entry name" value="LONG-CHAIN-FATTY-ACID--COA LIGASE"/>
    <property type="match status" value="1"/>
</dbReference>
<evidence type="ECO:0000313" key="15">
    <source>
        <dbReference type="Proteomes" id="UP000237889"/>
    </source>
</evidence>